<name>A0A4S8L3N4_DENBC</name>
<feature type="compositionally biased region" description="Acidic residues" evidence="1">
    <location>
        <begin position="619"/>
        <end position="639"/>
    </location>
</feature>
<dbReference type="EMBL" id="ML179684">
    <property type="protein sequence ID" value="THU83146.1"/>
    <property type="molecule type" value="Genomic_DNA"/>
</dbReference>
<feature type="domain" description="EF-hand" evidence="2">
    <location>
        <begin position="372"/>
        <end position="399"/>
    </location>
</feature>
<dbReference type="AlphaFoldDB" id="A0A4S8L3N4"/>
<organism evidence="3 4">
    <name type="scientific">Dendrothele bispora (strain CBS 962.96)</name>
    <dbReference type="NCBI Taxonomy" id="1314807"/>
    <lineage>
        <taxon>Eukaryota</taxon>
        <taxon>Fungi</taxon>
        <taxon>Dikarya</taxon>
        <taxon>Basidiomycota</taxon>
        <taxon>Agaricomycotina</taxon>
        <taxon>Agaricomycetes</taxon>
        <taxon>Agaricomycetidae</taxon>
        <taxon>Agaricales</taxon>
        <taxon>Agaricales incertae sedis</taxon>
        <taxon>Dendrothele</taxon>
    </lineage>
</organism>
<feature type="region of interest" description="Disordered" evidence="1">
    <location>
        <begin position="690"/>
        <end position="780"/>
    </location>
</feature>
<feature type="compositionally biased region" description="Polar residues" evidence="1">
    <location>
        <begin position="691"/>
        <end position="702"/>
    </location>
</feature>
<dbReference type="PROSITE" id="PS50222">
    <property type="entry name" value="EF_HAND_2"/>
    <property type="match status" value="1"/>
</dbReference>
<dbReference type="InterPro" id="IPR002048">
    <property type="entry name" value="EF_hand_dom"/>
</dbReference>
<evidence type="ECO:0000256" key="1">
    <source>
        <dbReference type="SAM" id="MobiDB-lite"/>
    </source>
</evidence>
<proteinExistence type="predicted"/>
<protein>
    <recommendedName>
        <fullName evidence="2">EF-hand domain-containing protein</fullName>
    </recommendedName>
</protein>
<accession>A0A4S8L3N4</accession>
<dbReference type="Proteomes" id="UP000297245">
    <property type="component" value="Unassembled WGS sequence"/>
</dbReference>
<reference evidence="3 4" key="1">
    <citation type="journal article" date="2019" name="Nat. Ecol. Evol.">
        <title>Megaphylogeny resolves global patterns of mushroom evolution.</title>
        <authorList>
            <person name="Varga T."/>
            <person name="Krizsan K."/>
            <person name="Foldi C."/>
            <person name="Dima B."/>
            <person name="Sanchez-Garcia M."/>
            <person name="Sanchez-Ramirez S."/>
            <person name="Szollosi G.J."/>
            <person name="Szarkandi J.G."/>
            <person name="Papp V."/>
            <person name="Albert L."/>
            <person name="Andreopoulos W."/>
            <person name="Angelini C."/>
            <person name="Antonin V."/>
            <person name="Barry K.W."/>
            <person name="Bougher N.L."/>
            <person name="Buchanan P."/>
            <person name="Buyck B."/>
            <person name="Bense V."/>
            <person name="Catcheside P."/>
            <person name="Chovatia M."/>
            <person name="Cooper J."/>
            <person name="Damon W."/>
            <person name="Desjardin D."/>
            <person name="Finy P."/>
            <person name="Geml J."/>
            <person name="Haridas S."/>
            <person name="Hughes K."/>
            <person name="Justo A."/>
            <person name="Karasinski D."/>
            <person name="Kautmanova I."/>
            <person name="Kiss B."/>
            <person name="Kocsube S."/>
            <person name="Kotiranta H."/>
            <person name="LaButti K.M."/>
            <person name="Lechner B.E."/>
            <person name="Liimatainen K."/>
            <person name="Lipzen A."/>
            <person name="Lukacs Z."/>
            <person name="Mihaltcheva S."/>
            <person name="Morgado L.N."/>
            <person name="Niskanen T."/>
            <person name="Noordeloos M.E."/>
            <person name="Ohm R.A."/>
            <person name="Ortiz-Santana B."/>
            <person name="Ovrebo C."/>
            <person name="Racz N."/>
            <person name="Riley R."/>
            <person name="Savchenko A."/>
            <person name="Shiryaev A."/>
            <person name="Soop K."/>
            <person name="Spirin V."/>
            <person name="Szebenyi C."/>
            <person name="Tomsovsky M."/>
            <person name="Tulloss R.E."/>
            <person name="Uehling J."/>
            <person name="Grigoriev I.V."/>
            <person name="Vagvolgyi C."/>
            <person name="Papp T."/>
            <person name="Martin F.M."/>
            <person name="Miettinen O."/>
            <person name="Hibbett D.S."/>
            <person name="Nagy L.G."/>
        </authorList>
    </citation>
    <scope>NUCLEOTIDE SEQUENCE [LARGE SCALE GENOMIC DNA]</scope>
    <source>
        <strain evidence="3 4">CBS 962.96</strain>
    </source>
</reference>
<evidence type="ECO:0000313" key="4">
    <source>
        <dbReference type="Proteomes" id="UP000297245"/>
    </source>
</evidence>
<feature type="compositionally biased region" description="Acidic residues" evidence="1">
    <location>
        <begin position="740"/>
        <end position="751"/>
    </location>
</feature>
<sequence>MSTEAKMSTEDTRKEVFELLKKSGDIIVSPSPQIQSRQQVQSLQQIQSRQQVQSRQPVQQILKYLEEAAGYVVELKEIETYSPAKEVIVMFTTLLKEESKRTKKKEEIVVIYQLFASATFCATYLIGDHAPDDLDIQLNDLSDELKRFVLRLTLAPRKYHAKFRLAVVHFLKATDFKKELIDITENVDRMLQTLGRDTAEHIENCTPKILAILERFAVPTTRNELKAQDVLKKAGGDVNDVIFNDEKLKEIEKVFDEHVNKETKNMLRNWDLDKFLKEDMEDFSDKIDDFYEDFKNKNTLIIDKLNAGPHNLIENREFRKVWEGNVKGRRFVDEICGHFKSQFDKYKNENGKEHPDGWTIPILAQIMFHPPIVDAIDDDGSEYISVQEFNTFLKQMPEGWSTPEWFVLSSRDVAALLNEVTNNAKRTKAHTTDEQLKEYINSYLEDLPMIRELIKWYDASGYRQHLKTDLQEHSSSREITRLMDDYKDRNKRLFNESMQINDGGELISEQLQKKFEGRTEVWIIPFLATVLEQHKQRTSGELIDVDEWDMMDDIIWYPLFKLGARMKSLERRWSAQKINKGLQATSFSGGILSAWYSAVYDDSKKEFQEAYQAIKEREAEDDDDEYYEGDWPGDDESTQDTENTSGDALVEIQSLRASVSELQTELRSSVAELTRMMQKILLKVDGAAGNANATSDANQGQERQNDDDEQPNRGSSNHFNVAGNEFSGGYAMGEVGGNYNEDENPNEENEEYGASNQGSADPPEDEDEGAYTYENSGYEE</sequence>
<dbReference type="GO" id="GO:0005509">
    <property type="term" value="F:calcium ion binding"/>
    <property type="evidence" value="ECO:0007669"/>
    <property type="project" value="InterPro"/>
</dbReference>
<evidence type="ECO:0000313" key="3">
    <source>
        <dbReference type="EMBL" id="THU83146.1"/>
    </source>
</evidence>
<evidence type="ECO:0000259" key="2">
    <source>
        <dbReference type="PROSITE" id="PS50222"/>
    </source>
</evidence>
<gene>
    <name evidence="3" type="ORF">K435DRAFT_784333</name>
</gene>
<dbReference type="OrthoDB" id="3222020at2759"/>
<keyword evidence="4" id="KW-1185">Reference proteome</keyword>
<feature type="region of interest" description="Disordered" evidence="1">
    <location>
        <begin position="615"/>
        <end position="645"/>
    </location>
</feature>